<evidence type="ECO:0000313" key="2">
    <source>
        <dbReference type="EMBL" id="WWD17580.1"/>
    </source>
</evidence>
<reference evidence="2" key="2">
    <citation type="submission" date="2024-01" db="EMBL/GenBank/DDBJ databases">
        <title>Comparative genomics of Cryptococcus and Kwoniella reveals pathogenesis evolution and contrasting modes of karyotype evolution via chromosome fusion or intercentromeric recombination.</title>
        <authorList>
            <person name="Coelho M.A."/>
            <person name="David-Palma M."/>
            <person name="Shea T."/>
            <person name="Bowers K."/>
            <person name="McGinley-Smith S."/>
            <person name="Mohammad A.W."/>
            <person name="Gnirke A."/>
            <person name="Yurkov A.M."/>
            <person name="Nowrousian M."/>
            <person name="Sun S."/>
            <person name="Cuomo C.A."/>
            <person name="Heitman J."/>
        </authorList>
    </citation>
    <scope>NUCLEOTIDE SEQUENCE</scope>
    <source>
        <strain evidence="2">CBS 12478</strain>
    </source>
</reference>
<dbReference type="EMBL" id="CP144053">
    <property type="protein sequence ID" value="WWD17580.1"/>
    <property type="molecule type" value="Genomic_DNA"/>
</dbReference>
<keyword evidence="3" id="KW-1185">Reference proteome</keyword>
<evidence type="ECO:0000313" key="3">
    <source>
        <dbReference type="Proteomes" id="UP000322225"/>
    </source>
</evidence>
<organism evidence="2 3">
    <name type="scientific">Kwoniella shandongensis</name>
    <dbReference type="NCBI Taxonomy" id="1734106"/>
    <lineage>
        <taxon>Eukaryota</taxon>
        <taxon>Fungi</taxon>
        <taxon>Dikarya</taxon>
        <taxon>Basidiomycota</taxon>
        <taxon>Agaricomycotina</taxon>
        <taxon>Tremellomycetes</taxon>
        <taxon>Tremellales</taxon>
        <taxon>Cryptococcaceae</taxon>
        <taxon>Kwoniella</taxon>
    </lineage>
</organism>
<dbReference type="GeneID" id="43591834"/>
<dbReference type="Proteomes" id="UP000322225">
    <property type="component" value="Chromosome 3"/>
</dbReference>
<feature type="compositionally biased region" description="Basic and acidic residues" evidence="1">
    <location>
        <begin position="39"/>
        <end position="48"/>
    </location>
</feature>
<sequence length="264" mass="29633">MSITINNENQSNDNEKGSEIDENVSDECGEGSANKKRKTCTEDDRKEVFANSSTNTSTPSTKTPDSTFTSIITNKPPLPSSLCNDSDKDTIIAALRSQLDQTSTELATTRHDFELYRSTHPDLASIESTTPNSSSNADYDEVVARNDLLKQLLAELIFKVRLALLNSDEERMDILIEKMTTEVALLKEYNQLQNDHTKTLHQCKIHLIKSDKLSRRVQKLTSDRDTLASLLARAVVRCHSLEEYSHLPVTVDWSRAEPLPGAHW</sequence>
<name>A0A5M6BSG2_9TREE</name>
<dbReference type="RefSeq" id="XP_031858009.1">
    <property type="nucleotide sequence ID" value="XM_032007663.1"/>
</dbReference>
<feature type="compositionally biased region" description="Low complexity" evidence="1">
    <location>
        <begin position="52"/>
        <end position="70"/>
    </location>
</feature>
<evidence type="ECO:0000256" key="1">
    <source>
        <dbReference type="SAM" id="MobiDB-lite"/>
    </source>
</evidence>
<accession>A0A5M6BSG2</accession>
<feature type="compositionally biased region" description="Polar residues" evidence="1">
    <location>
        <begin position="1"/>
        <end position="12"/>
    </location>
</feature>
<dbReference type="KEGG" id="ksn:43591834"/>
<feature type="region of interest" description="Disordered" evidence="1">
    <location>
        <begin position="1"/>
        <end position="84"/>
    </location>
</feature>
<proteinExistence type="predicted"/>
<protein>
    <submittedName>
        <fullName evidence="2">Uncharacterized protein</fullName>
    </submittedName>
</protein>
<reference evidence="2" key="1">
    <citation type="submission" date="2017-08" db="EMBL/GenBank/DDBJ databases">
        <authorList>
            <person name="Cuomo C."/>
            <person name="Billmyre B."/>
            <person name="Heitman J."/>
        </authorList>
    </citation>
    <scope>NUCLEOTIDE SEQUENCE</scope>
    <source>
        <strain evidence="2">CBS 12478</strain>
    </source>
</reference>
<feature type="compositionally biased region" description="Acidic residues" evidence="1">
    <location>
        <begin position="20"/>
        <end position="29"/>
    </location>
</feature>
<gene>
    <name evidence="2" type="ORF">CI109_102021</name>
</gene>
<dbReference type="AlphaFoldDB" id="A0A5M6BSG2"/>